<keyword evidence="2" id="KW-1185">Reference proteome</keyword>
<dbReference type="EMBL" id="JACSPW010000007">
    <property type="protein sequence ID" value="MBD8033234.1"/>
    <property type="molecule type" value="Genomic_DNA"/>
</dbReference>
<organism evidence="1 2">
    <name type="scientific">Solibacillus merdavium</name>
    <dbReference type="NCBI Taxonomy" id="2762218"/>
    <lineage>
        <taxon>Bacteria</taxon>
        <taxon>Bacillati</taxon>
        <taxon>Bacillota</taxon>
        <taxon>Bacilli</taxon>
        <taxon>Bacillales</taxon>
        <taxon>Caryophanaceae</taxon>
        <taxon>Solibacillus</taxon>
    </lineage>
</organism>
<proteinExistence type="predicted"/>
<name>A0ABR8XMU3_9BACL</name>
<comment type="caution">
    <text evidence="1">The sequence shown here is derived from an EMBL/GenBank/DDBJ whole genome shotgun (WGS) entry which is preliminary data.</text>
</comment>
<dbReference type="Proteomes" id="UP000600565">
    <property type="component" value="Unassembled WGS sequence"/>
</dbReference>
<dbReference type="RefSeq" id="WP_191703805.1">
    <property type="nucleotide sequence ID" value="NZ_JACSPW010000007.1"/>
</dbReference>
<dbReference type="Pfam" id="PF13170">
    <property type="entry name" value="DUF4003"/>
    <property type="match status" value="1"/>
</dbReference>
<sequence>MNAQLQLFFTNIDKINLYFGSDAKSFYINLALKLTVRNIIFHYEDYEAVRQEIKKHTKWYNTARVNQQVINTYYVHFAKQPEKIGGALNLYKSLTKQFSRGEHSYITSAYLTTEDDMDRIQKLLADLMKQTSMKYYPIKPATCAMLARRPEDTGILANTIEQYYKALVSIGYERKDATKNAALILTLGTGTFDEFTFTRLQELTLFIKNTETKLKSCHYATIALLALAKFEVHQFPALYDIHNEICRELKLNHNQCNTLLITTQIYTSNEAIGDIPSNESYYSDIIFSAVESSSSDGGSDGGGGGD</sequence>
<reference evidence="1 2" key="1">
    <citation type="submission" date="2020-08" db="EMBL/GenBank/DDBJ databases">
        <title>A Genomic Blueprint of the Chicken Gut Microbiome.</title>
        <authorList>
            <person name="Gilroy R."/>
            <person name="Ravi A."/>
            <person name="Getino M."/>
            <person name="Pursley I."/>
            <person name="Horton D.L."/>
            <person name="Alikhan N.-F."/>
            <person name="Baker D."/>
            <person name="Gharbi K."/>
            <person name="Hall N."/>
            <person name="Watson M."/>
            <person name="Adriaenssens E.M."/>
            <person name="Foster-Nyarko E."/>
            <person name="Jarju S."/>
            <person name="Secka A."/>
            <person name="Antonio M."/>
            <person name="Oren A."/>
            <person name="Chaudhuri R."/>
            <person name="La Ragione R.M."/>
            <person name="Hildebrand F."/>
            <person name="Pallen M.J."/>
        </authorList>
    </citation>
    <scope>NUCLEOTIDE SEQUENCE [LARGE SCALE GENOMIC DNA]</scope>
    <source>
        <strain evidence="1 2">Sa1YVA6</strain>
    </source>
</reference>
<gene>
    <name evidence="1" type="ORF">H9632_09150</name>
</gene>
<evidence type="ECO:0000313" key="2">
    <source>
        <dbReference type="Proteomes" id="UP000600565"/>
    </source>
</evidence>
<dbReference type="InterPro" id="IPR025062">
    <property type="entry name" value="DUF4003"/>
</dbReference>
<accession>A0ABR8XMU3</accession>
<protein>
    <submittedName>
        <fullName evidence="1">DUF4003 family protein</fullName>
    </submittedName>
</protein>
<evidence type="ECO:0000313" key="1">
    <source>
        <dbReference type="EMBL" id="MBD8033234.1"/>
    </source>
</evidence>